<feature type="transmembrane region" description="Helical" evidence="1">
    <location>
        <begin position="89"/>
        <end position="111"/>
    </location>
</feature>
<feature type="transmembrane region" description="Helical" evidence="1">
    <location>
        <begin position="164"/>
        <end position="182"/>
    </location>
</feature>
<sequence>MENKDNVKRVLIISVVVSAALVFLTWLLVPRLDNTIHLPDKGAHWYFWQRADPNFISRLSAWLGYSLHQVFIWLLIIKARKNDRTGSGVVSRYNIAALLINLVFILLHMLQTQIWYDGLAQDVPIWTSQGSVIVMLVLTLVMLTPRRGFIIGKKISLPTRSIKFLNIFHGFFISWALIYTFWFHPMDGSYGLLSGFFYMFLLFTQLSLFNTKLHLNMKWLVVLETMVAVHGTLITLEKANPIWPMFLSGFLFMFAFTYIFGLTKNKLIRIGVIILYIAGVIVMYNVRGFNNLYEVSFIPAALYGGGIVLILLLKLAGKKKAD</sequence>
<keyword evidence="1" id="KW-0812">Transmembrane</keyword>
<evidence type="ECO:0000256" key="1">
    <source>
        <dbReference type="SAM" id="Phobius"/>
    </source>
</evidence>
<protein>
    <recommendedName>
        <fullName evidence="4">Serine active site containing 1-like protein</fullName>
    </recommendedName>
</protein>
<dbReference type="EMBL" id="JAQQAL010000033">
    <property type="protein sequence ID" value="MDC7227780.1"/>
    <property type="molecule type" value="Genomic_DNA"/>
</dbReference>
<feature type="transmembrane region" description="Helical" evidence="1">
    <location>
        <begin position="188"/>
        <end position="207"/>
    </location>
</feature>
<proteinExistence type="predicted"/>
<organism evidence="2 3">
    <name type="scientific">Candidatus Thalassospirochaeta sargassi</name>
    <dbReference type="NCBI Taxonomy" id="3119039"/>
    <lineage>
        <taxon>Bacteria</taxon>
        <taxon>Pseudomonadati</taxon>
        <taxon>Spirochaetota</taxon>
        <taxon>Spirochaetia</taxon>
        <taxon>Spirochaetales</taxon>
        <taxon>Spirochaetaceae</taxon>
        <taxon>Candidatus Thalassospirochaeta</taxon>
    </lineage>
</organism>
<feature type="transmembrane region" description="Helical" evidence="1">
    <location>
        <begin position="123"/>
        <end position="143"/>
    </location>
</feature>
<reference evidence="2 3" key="1">
    <citation type="submission" date="2022-12" db="EMBL/GenBank/DDBJ databases">
        <title>Metagenome assembled genome from gulf of manar.</title>
        <authorList>
            <person name="Kohli P."/>
            <person name="Pk S."/>
            <person name="Venkata Ramana C."/>
            <person name="Sasikala C."/>
        </authorList>
    </citation>
    <scope>NUCLEOTIDE SEQUENCE [LARGE SCALE GENOMIC DNA]</scope>
    <source>
        <strain evidence="2">JB008</strain>
    </source>
</reference>
<feature type="transmembrane region" description="Helical" evidence="1">
    <location>
        <begin position="55"/>
        <end position="77"/>
    </location>
</feature>
<gene>
    <name evidence="2" type="ORF">PQJ61_13530</name>
</gene>
<name>A0AAJ1MNI0_9SPIO</name>
<feature type="transmembrane region" description="Helical" evidence="1">
    <location>
        <begin position="242"/>
        <end position="260"/>
    </location>
</feature>
<comment type="caution">
    <text evidence="2">The sequence shown here is derived from an EMBL/GenBank/DDBJ whole genome shotgun (WGS) entry which is preliminary data.</text>
</comment>
<evidence type="ECO:0008006" key="4">
    <source>
        <dbReference type="Google" id="ProtNLM"/>
    </source>
</evidence>
<keyword evidence="1" id="KW-1133">Transmembrane helix</keyword>
<dbReference type="AlphaFoldDB" id="A0AAJ1MNI0"/>
<dbReference type="Proteomes" id="UP001221217">
    <property type="component" value="Unassembled WGS sequence"/>
</dbReference>
<feature type="transmembrane region" description="Helical" evidence="1">
    <location>
        <begin position="267"/>
        <end position="286"/>
    </location>
</feature>
<keyword evidence="1" id="KW-0472">Membrane</keyword>
<evidence type="ECO:0000313" key="3">
    <source>
        <dbReference type="Proteomes" id="UP001221217"/>
    </source>
</evidence>
<feature type="transmembrane region" description="Helical" evidence="1">
    <location>
        <begin position="292"/>
        <end position="313"/>
    </location>
</feature>
<feature type="transmembrane region" description="Helical" evidence="1">
    <location>
        <begin position="219"/>
        <end position="236"/>
    </location>
</feature>
<evidence type="ECO:0000313" key="2">
    <source>
        <dbReference type="EMBL" id="MDC7227780.1"/>
    </source>
</evidence>
<accession>A0AAJ1MNI0</accession>
<feature type="transmembrane region" description="Helical" evidence="1">
    <location>
        <begin position="12"/>
        <end position="29"/>
    </location>
</feature>